<dbReference type="EMBL" id="LT629734">
    <property type="protein sequence ID" value="SDS42811.1"/>
    <property type="molecule type" value="Genomic_DNA"/>
</dbReference>
<dbReference type="GO" id="GO:0016887">
    <property type="term" value="F:ATP hydrolysis activity"/>
    <property type="evidence" value="ECO:0007669"/>
    <property type="project" value="InterPro"/>
</dbReference>
<name>A0A1H1S4D5_9MICO</name>
<dbReference type="PANTHER" id="PTHR30486:SF15">
    <property type="entry name" value="TYPE II_IV SECRETION SYSTEM ATPASE"/>
    <property type="match status" value="1"/>
</dbReference>
<evidence type="ECO:0000256" key="2">
    <source>
        <dbReference type="SAM" id="MobiDB-lite"/>
    </source>
</evidence>
<evidence type="ECO:0000259" key="3">
    <source>
        <dbReference type="Pfam" id="PF00437"/>
    </source>
</evidence>
<dbReference type="RefSeq" id="WP_092667127.1">
    <property type="nucleotide sequence ID" value="NZ_LT629734.1"/>
</dbReference>
<comment type="similarity">
    <text evidence="1">Belongs to the GSP E family.</text>
</comment>
<dbReference type="InterPro" id="IPR050921">
    <property type="entry name" value="T4SS_GSP_E_ATPase"/>
</dbReference>
<dbReference type="AlphaFoldDB" id="A0A1H1S4D5"/>
<keyword evidence="5" id="KW-1185">Reference proteome</keyword>
<dbReference type="CDD" id="cd01130">
    <property type="entry name" value="VirB11-like_ATPase"/>
    <property type="match status" value="1"/>
</dbReference>
<dbReference type="STRING" id="684552.SAMN04489719_2297"/>
<feature type="region of interest" description="Disordered" evidence="2">
    <location>
        <begin position="1"/>
        <end position="61"/>
    </location>
</feature>
<dbReference type="InterPro" id="IPR001482">
    <property type="entry name" value="T2SS/T4SS_dom"/>
</dbReference>
<protein>
    <submittedName>
        <fullName evidence="4">Pilus assembly protein CpaF</fullName>
    </submittedName>
</protein>
<dbReference type="Gene3D" id="3.30.450.380">
    <property type="match status" value="1"/>
</dbReference>
<feature type="domain" description="Bacterial type II secretion system protein E" evidence="3">
    <location>
        <begin position="130"/>
        <end position="411"/>
    </location>
</feature>
<sequence length="485" mass="53221">MTSLASRLAARGEESDSKSTATEQPATRRARRAAEELAQLPAKTPADADRLETPTGQGDGHDALVRVKERVAEALYSHIGTRLNDPKLSEEQLQAIVRDELNSIVEAEQAPLTGEERQRLINEVRDDVLGLGPLQRLMDDPSVTEIMVNGPDNVYVERGGKLTRAAVRFTSEEQLRRVIERIVTRIGRRIDESSPMVDARLEDGSRVNAVIPPLAFSGSTLTIRRFSTDPFKVPDLIRFGTLTVQMAHLLQACVEGKLNIIVSGGTGTGKTTLLNVLSSFIPPQERIITIEDAVELQLQQEHLVRLESRPRNTEGKGEVTIRDLVRNSLRMRPDRIVVGEVRGGETLDMLQAMNTGHDGSLSTVHANSPRDAVARLETLVLMAGMELPLRAIREQIASAVDVIVQLTRLRDGSRRVTAVTEVVGMEGQIVTLQDVFVFDFAAGQDANGRFLGSPIATGVRPKFTERLHDLGVSLPPGMFDVPRTL</sequence>
<reference evidence="5" key="1">
    <citation type="submission" date="2016-10" db="EMBL/GenBank/DDBJ databases">
        <authorList>
            <person name="Varghese N."/>
            <person name="Submissions S."/>
        </authorList>
    </citation>
    <scope>NUCLEOTIDE SEQUENCE [LARGE SCALE GENOMIC DNA]</scope>
    <source>
        <strain evidence="5">DSM 22965</strain>
    </source>
</reference>
<dbReference type="SUPFAM" id="SSF52540">
    <property type="entry name" value="P-loop containing nucleoside triphosphate hydrolases"/>
    <property type="match status" value="1"/>
</dbReference>
<dbReference type="OrthoDB" id="9810761at2"/>
<dbReference type="PANTHER" id="PTHR30486">
    <property type="entry name" value="TWITCHING MOTILITY PROTEIN PILT"/>
    <property type="match status" value="1"/>
</dbReference>
<evidence type="ECO:0000313" key="4">
    <source>
        <dbReference type="EMBL" id="SDS42811.1"/>
    </source>
</evidence>
<proteinExistence type="inferred from homology"/>
<dbReference type="Proteomes" id="UP000199649">
    <property type="component" value="Chromosome I"/>
</dbReference>
<dbReference type="InterPro" id="IPR027417">
    <property type="entry name" value="P-loop_NTPase"/>
</dbReference>
<accession>A0A1H1S4D5</accession>
<evidence type="ECO:0000313" key="5">
    <source>
        <dbReference type="Proteomes" id="UP000199649"/>
    </source>
</evidence>
<evidence type="ECO:0000256" key="1">
    <source>
        <dbReference type="ARBA" id="ARBA00006611"/>
    </source>
</evidence>
<dbReference type="Gene3D" id="3.40.50.300">
    <property type="entry name" value="P-loop containing nucleotide triphosphate hydrolases"/>
    <property type="match status" value="1"/>
</dbReference>
<dbReference type="Pfam" id="PF00437">
    <property type="entry name" value="T2SSE"/>
    <property type="match status" value="1"/>
</dbReference>
<gene>
    <name evidence="4" type="ORF">SAMN04489719_2297</name>
</gene>
<organism evidence="4 5">
    <name type="scientific">Agrococcus carbonis</name>
    <dbReference type="NCBI Taxonomy" id="684552"/>
    <lineage>
        <taxon>Bacteria</taxon>
        <taxon>Bacillati</taxon>
        <taxon>Actinomycetota</taxon>
        <taxon>Actinomycetes</taxon>
        <taxon>Micrococcales</taxon>
        <taxon>Microbacteriaceae</taxon>
        <taxon>Agrococcus</taxon>
    </lineage>
</organism>